<reference evidence="3 4" key="1">
    <citation type="journal article" date="2012" name="Proc. Natl. Acad. Sci. U.S.A.">
        <title>Genome and physiology of a model Epsilonproteobacterium responsible for sulfide detoxification in marine oxygen depletion zones.</title>
        <authorList>
            <person name="Grote J."/>
            <person name="Schott T."/>
            <person name="Bruckner C.G."/>
            <person name="Glockner F.O."/>
            <person name="Jost G."/>
            <person name="Teeling H."/>
            <person name="Labrenz M."/>
            <person name="Jurgens K."/>
        </authorList>
    </citation>
    <scope>NUCLEOTIDE SEQUENCE [LARGE SCALE GENOMIC DNA]</scope>
    <source>
        <strain evidence="3 4">GD1</strain>
    </source>
</reference>
<dbReference type="PATRIC" id="fig|929558.5.peg.1957"/>
<feature type="domain" description="Glycosyl transferase family 1" evidence="1">
    <location>
        <begin position="157"/>
        <end position="324"/>
    </location>
</feature>
<dbReference type="SUPFAM" id="SSF53756">
    <property type="entry name" value="UDP-Glycosyltransferase/glycogen phosphorylase"/>
    <property type="match status" value="1"/>
</dbReference>
<dbReference type="EMBL" id="AFRZ01000001">
    <property type="protein sequence ID" value="EHP30487.1"/>
    <property type="molecule type" value="Genomic_DNA"/>
</dbReference>
<dbReference type="CDD" id="cd03801">
    <property type="entry name" value="GT4_PimA-like"/>
    <property type="match status" value="1"/>
</dbReference>
<dbReference type="GO" id="GO:0016757">
    <property type="term" value="F:glycosyltransferase activity"/>
    <property type="evidence" value="ECO:0007669"/>
    <property type="project" value="InterPro"/>
</dbReference>
<dbReference type="Gene3D" id="3.40.50.2000">
    <property type="entry name" value="Glycogen Phosphorylase B"/>
    <property type="match status" value="2"/>
</dbReference>
<dbReference type="InterPro" id="IPR028098">
    <property type="entry name" value="Glyco_trans_4-like_N"/>
</dbReference>
<dbReference type="InterPro" id="IPR001296">
    <property type="entry name" value="Glyco_trans_1"/>
</dbReference>
<keyword evidence="3" id="KW-0808">Transferase</keyword>
<protein>
    <submittedName>
        <fullName evidence="3">Glycosyl transferase, group 1</fullName>
    </submittedName>
</protein>
<evidence type="ECO:0000259" key="2">
    <source>
        <dbReference type="Pfam" id="PF13477"/>
    </source>
</evidence>
<dbReference type="PANTHER" id="PTHR12526">
    <property type="entry name" value="GLYCOSYLTRANSFERASE"/>
    <property type="match status" value="1"/>
</dbReference>
<proteinExistence type="predicted"/>
<keyword evidence="4" id="KW-1185">Reference proteome</keyword>
<organism evidence="3 4">
    <name type="scientific">Sulfurimonas gotlandica (strain DSM 19862 / JCM 16533 / GD1)</name>
    <dbReference type="NCBI Taxonomy" id="929558"/>
    <lineage>
        <taxon>Bacteria</taxon>
        <taxon>Pseudomonadati</taxon>
        <taxon>Campylobacterota</taxon>
        <taxon>Epsilonproteobacteria</taxon>
        <taxon>Campylobacterales</taxon>
        <taxon>Sulfurimonadaceae</taxon>
        <taxon>Sulfurimonas</taxon>
    </lineage>
</organism>
<evidence type="ECO:0000313" key="3">
    <source>
        <dbReference type="EMBL" id="EHP30487.1"/>
    </source>
</evidence>
<evidence type="ECO:0000313" key="4">
    <source>
        <dbReference type="Proteomes" id="UP000006431"/>
    </source>
</evidence>
<dbReference type="eggNOG" id="COG0438">
    <property type="taxonomic scope" value="Bacteria"/>
</dbReference>
<dbReference type="AlphaFoldDB" id="H1FWI4"/>
<accession>H1FWI4</accession>
<dbReference type="Proteomes" id="UP000006431">
    <property type="component" value="Unassembled WGS sequence"/>
</dbReference>
<dbReference type="Pfam" id="PF00534">
    <property type="entry name" value="Glycos_transf_1"/>
    <property type="match status" value="1"/>
</dbReference>
<comment type="caution">
    <text evidence="3">The sequence shown here is derived from an EMBL/GenBank/DDBJ whole genome shotgun (WGS) entry which is preliminary data.</text>
</comment>
<sequence length="347" mass="39948">MVRASHFLHDKANVISVINESGKLEQYYKDTEYKYEKIKRSSTLLSFLTAKKLAKIIDDNSIDVVHLHWTKDIPVAVLAKLLSKKKPNLVQTRNMTMTRFKDDFYHRFLYKNMDLMLPVTYQVKEQIENFIPRDIRPKVEVLYMGAEKPQIISDEEKETLRDKYNLEKSFTIGIVGRIEEGKGQYLVIDAIKELASKRIDAKALIVGHAMNDTYLESLKNSIEKDGIRERIVFTGFTTEVQKLMQVCDVIVLATDRETFGLVLIEAMQCEIAVVGSDSGGPLEIIDDNENGLLFKTKDSNDLVKKIEILFNDKALRKNLAQEGKLKADEKFYSEKQFEKLKIILENL</sequence>
<gene>
    <name evidence="3" type="ORF">SMGD1_1964</name>
</gene>
<dbReference type="Pfam" id="PF13477">
    <property type="entry name" value="Glyco_trans_4_2"/>
    <property type="match status" value="1"/>
</dbReference>
<dbReference type="STRING" id="929558.SMGD1_1964"/>
<feature type="domain" description="Glycosyltransferase subfamily 4-like N-terminal" evidence="2">
    <location>
        <begin position="3"/>
        <end position="111"/>
    </location>
</feature>
<dbReference type="HOGENOM" id="CLU_009583_0_4_7"/>
<name>H1FWI4_SULGG</name>
<evidence type="ECO:0000259" key="1">
    <source>
        <dbReference type="Pfam" id="PF00534"/>
    </source>
</evidence>